<sequence length="340" mass="39878">MDDKNITNPLVSVIVPVYNVSEFLERCVKSIIEQTYANLEILLINDGSTDESGEICIKLAKNDNRIKVFHQTNKGQSEARNTGLENIKGDYVLFVDSDDWIKPKMVETLLGFSIENKLDLVECGIVNSRDLNKKSKEIKTISFVESQPDAMLRLLNTNNFSVWRRFYSRNLIANRKFIPGKINEDVFFTIDTINRVSRQGYLNESLYVYNTENESITRSAYSLKKLDAKDALYHIVNETKHYNTLVRTKAQQYLLRGLINHFNPLFLHAHLDPKFRIRRALRQEIRQQTKEMESLTIPTDFSNFEKFFVLKLPLRIYGVFRVFNYHRIQLQLRLLRVFHV</sequence>
<dbReference type="SUPFAM" id="SSF53448">
    <property type="entry name" value="Nucleotide-diphospho-sugar transferases"/>
    <property type="match status" value="1"/>
</dbReference>
<dbReference type="InterPro" id="IPR029044">
    <property type="entry name" value="Nucleotide-diphossugar_trans"/>
</dbReference>
<dbReference type="InterPro" id="IPR001173">
    <property type="entry name" value="Glyco_trans_2-like"/>
</dbReference>
<evidence type="ECO:0000313" key="4">
    <source>
        <dbReference type="EMBL" id="TLF44555.1"/>
    </source>
</evidence>
<comment type="caution">
    <text evidence="4">The sequence shown here is derived from an EMBL/GenBank/DDBJ whole genome shotgun (WGS) entry which is preliminary data.</text>
</comment>
<name>A0A5R8M4X1_9FLAO</name>
<dbReference type="EMBL" id="VBUK01000005">
    <property type="protein sequence ID" value="TLF44555.1"/>
    <property type="molecule type" value="Genomic_DNA"/>
</dbReference>
<evidence type="ECO:0000256" key="2">
    <source>
        <dbReference type="ARBA" id="ARBA00022679"/>
    </source>
</evidence>
<dbReference type="Pfam" id="PF00535">
    <property type="entry name" value="Glycos_transf_2"/>
    <property type="match status" value="1"/>
</dbReference>
<gene>
    <name evidence="4" type="ORF">FEK29_09925</name>
</gene>
<keyword evidence="1" id="KW-0328">Glycosyltransferase</keyword>
<dbReference type="CDD" id="cd00761">
    <property type="entry name" value="Glyco_tranf_GTA_type"/>
    <property type="match status" value="1"/>
</dbReference>
<dbReference type="AlphaFoldDB" id="A0A5R8M4X1"/>
<dbReference type="Proteomes" id="UP000308382">
    <property type="component" value="Unassembled WGS sequence"/>
</dbReference>
<dbReference type="PANTHER" id="PTHR22916">
    <property type="entry name" value="GLYCOSYLTRANSFERASE"/>
    <property type="match status" value="1"/>
</dbReference>
<dbReference type="GO" id="GO:0016758">
    <property type="term" value="F:hexosyltransferase activity"/>
    <property type="evidence" value="ECO:0007669"/>
    <property type="project" value="UniProtKB-ARBA"/>
</dbReference>
<evidence type="ECO:0000313" key="5">
    <source>
        <dbReference type="Proteomes" id="UP000308382"/>
    </source>
</evidence>
<keyword evidence="2 4" id="KW-0808">Transferase</keyword>
<feature type="domain" description="Glycosyltransferase 2-like" evidence="3">
    <location>
        <begin position="12"/>
        <end position="147"/>
    </location>
</feature>
<reference evidence="4 5" key="1">
    <citation type="journal article" date="2017" name="Int. J. Syst. Evol. Microbiol.">
        <title>Maripseudobacter aurantiacus gen. nov., sp. nov., a novel member of the family Flavobacteriaceae isolated from a sedimentation basin.</title>
        <authorList>
            <person name="Chen C."/>
            <person name="Su Y."/>
            <person name="Tao T."/>
            <person name="Fu G."/>
            <person name="Zhang C."/>
            <person name="Sun C."/>
            <person name="Zhang X."/>
            <person name="Wu M."/>
        </authorList>
    </citation>
    <scope>NUCLEOTIDE SEQUENCE [LARGE SCALE GENOMIC DNA]</scope>
    <source>
        <strain evidence="5">CDA4</strain>
    </source>
</reference>
<evidence type="ECO:0000256" key="1">
    <source>
        <dbReference type="ARBA" id="ARBA00022676"/>
    </source>
</evidence>
<organism evidence="4 5">
    <name type="scientific">Maribacter aurantiacus</name>
    <dbReference type="NCBI Taxonomy" id="1882343"/>
    <lineage>
        <taxon>Bacteria</taxon>
        <taxon>Pseudomonadati</taxon>
        <taxon>Bacteroidota</taxon>
        <taxon>Flavobacteriia</taxon>
        <taxon>Flavobacteriales</taxon>
        <taxon>Flavobacteriaceae</taxon>
        <taxon>Maribacter</taxon>
    </lineage>
</organism>
<dbReference type="RefSeq" id="WP_138258283.1">
    <property type="nucleotide sequence ID" value="NZ_VBUK01000005.1"/>
</dbReference>
<dbReference type="Gene3D" id="3.90.550.10">
    <property type="entry name" value="Spore Coat Polysaccharide Biosynthesis Protein SpsA, Chain A"/>
    <property type="match status" value="1"/>
</dbReference>
<dbReference type="OrthoDB" id="9815829at2"/>
<keyword evidence="5" id="KW-1185">Reference proteome</keyword>
<accession>A0A5R8M4X1</accession>
<proteinExistence type="predicted"/>
<dbReference type="PANTHER" id="PTHR22916:SF51">
    <property type="entry name" value="GLYCOSYLTRANSFERASE EPSH-RELATED"/>
    <property type="match status" value="1"/>
</dbReference>
<evidence type="ECO:0000259" key="3">
    <source>
        <dbReference type="Pfam" id="PF00535"/>
    </source>
</evidence>
<protein>
    <submittedName>
        <fullName evidence="4">Glycosyltransferase</fullName>
    </submittedName>
</protein>